<gene>
    <name evidence="1" type="ORF">PsorP6_014469</name>
</gene>
<proteinExistence type="predicted"/>
<reference evidence="1 2" key="1">
    <citation type="journal article" date="2022" name="bioRxiv">
        <title>The genome of the oomycete Peronosclerospora sorghi, a cosmopolitan pathogen of maize and sorghum, is inflated with dispersed pseudogenes.</title>
        <authorList>
            <person name="Fletcher K."/>
            <person name="Martin F."/>
            <person name="Isakeit T."/>
            <person name="Cavanaugh K."/>
            <person name="Magill C."/>
            <person name="Michelmore R."/>
        </authorList>
    </citation>
    <scope>NUCLEOTIDE SEQUENCE [LARGE SCALE GENOMIC DNA]</scope>
    <source>
        <strain evidence="1">P6</strain>
    </source>
</reference>
<comment type="caution">
    <text evidence="1">The sequence shown here is derived from an EMBL/GenBank/DDBJ whole genome shotgun (WGS) entry which is preliminary data.</text>
</comment>
<evidence type="ECO:0000313" key="2">
    <source>
        <dbReference type="Proteomes" id="UP001163321"/>
    </source>
</evidence>
<sequence length="1005" mass="112010">MAELDVAAHRKVLWLKRLHGDLDDDESSDSSPQEANVVAVQKLVRKKKPEKEGADRKRGMKRVRQPDEKGSDEAPSRGGGDAPKKRDRRLKKSDESGSFARHKGLVKAAKMVPREEGKKGKKSDQHRQSSLSASARKNLAQNAAAKRKLHKTGHSTTMEGSVESTVASSGTVSTKAKQQEEQGSKIESTSVAETRPVSSLSHGDETDELLTQSDQSKLTMQDEKESTIKQTSAQPVDDVELKGASIKDCSGDADGIAQVASSGSASSAKPDKQGASYTTTPSSEPLVHLKPEPKEESKTSSGMALEGVQEPVDKERTEKQVLQSSPTPPSPNKSVKTNCIAEERKDQVSEPMSTSNQRLEGESAALSSVGSFVIPKRSLGSNHGAAAAQTSQKTTGETQAKSDTHSIVPPVPVTLPAKGPCVLSPKSSSEVKSIRPSTKRSKQPVSIKSTLTSTQDQALMRLSRKRNSIFMAAAELAAQNLGSRCTNGVTMGYEVFGVEGKVFSDLIPRLSCVTKREMATNRASYAGAFFGVSLLPPKAKGLAIGDLKGSDTKDCATRHLSCYEELRFKRPEDREFYQRKMYGTAFVPQKLRGWITLIVRNACFERKSTGIRFNQDRDREEFASSLSKRYTLNKSIPRCDIRRENWQKLMRNQSGCVYLHYYNREDAEKASHTFRDDFGHPLELKKTLKAGVVVTCSLSPAAEPRNPRLPRRSHSSERTAPGHSPFSLQTGSARKKSPWRQDRQSSMKNDDQLATSRWNAKPLVPARTRDERRYDSYDGPSRRPCPPGRSRSRSRSGFRPCHGRQDDASTRGWSRGQNRYEKYDSQPFEADDREWTEKRGMKNSNNSFNRDADAPARKRARTYSRNPQQFSSNGSRYEPGGNDDREMPRGDRVNGARRPIYPMRSGSEGESRNGYGHANFRSERWHQEVYNGDARPRPDHFPRDHVRGPRFSNDQRSNGGRGKLRSRSRSWHRNSPTHSGRGDFHSNPQYERQRFRENERPPAPL</sequence>
<protein>
    <submittedName>
        <fullName evidence="1">Uncharacterized protein</fullName>
    </submittedName>
</protein>
<accession>A0ACC0VR94</accession>
<dbReference type="EMBL" id="CM047586">
    <property type="protein sequence ID" value="KAI9908999.1"/>
    <property type="molecule type" value="Genomic_DNA"/>
</dbReference>
<evidence type="ECO:0000313" key="1">
    <source>
        <dbReference type="EMBL" id="KAI9908999.1"/>
    </source>
</evidence>
<organism evidence="1 2">
    <name type="scientific">Peronosclerospora sorghi</name>
    <dbReference type="NCBI Taxonomy" id="230839"/>
    <lineage>
        <taxon>Eukaryota</taxon>
        <taxon>Sar</taxon>
        <taxon>Stramenopiles</taxon>
        <taxon>Oomycota</taxon>
        <taxon>Peronosporomycetes</taxon>
        <taxon>Peronosporales</taxon>
        <taxon>Peronosporaceae</taxon>
        <taxon>Peronosclerospora</taxon>
    </lineage>
</organism>
<keyword evidence="2" id="KW-1185">Reference proteome</keyword>
<name>A0ACC0VR94_9STRA</name>
<dbReference type="Proteomes" id="UP001163321">
    <property type="component" value="Chromosome 7"/>
</dbReference>